<dbReference type="Pfam" id="PF18308">
    <property type="entry name" value="GGA_N-GAT"/>
    <property type="match status" value="1"/>
</dbReference>
<dbReference type="PROSITE" id="PS50180">
    <property type="entry name" value="GAE"/>
    <property type="match status" value="1"/>
</dbReference>
<dbReference type="SUPFAM" id="SSF49348">
    <property type="entry name" value="Clathrin adaptor appendage domain"/>
    <property type="match status" value="1"/>
</dbReference>
<dbReference type="Pfam" id="PF00790">
    <property type="entry name" value="VHS"/>
    <property type="match status" value="1"/>
</dbReference>
<evidence type="ECO:0000313" key="13">
    <source>
        <dbReference type="Proteomes" id="UP000694866"/>
    </source>
</evidence>
<accession>A0A9R1U4P3</accession>
<dbReference type="InterPro" id="IPR008153">
    <property type="entry name" value="GAE_dom"/>
</dbReference>
<dbReference type="InterPro" id="IPR008152">
    <property type="entry name" value="Clathrin_a/b/g-adaptin_app_Ig"/>
</dbReference>
<comment type="similarity">
    <text evidence="3">Belongs to the GGA protein family.</text>
</comment>
<proteinExistence type="inferred from homology"/>
<dbReference type="CDD" id="cd03567">
    <property type="entry name" value="VHS_GGA_metazoan"/>
    <property type="match status" value="1"/>
</dbReference>
<evidence type="ECO:0000256" key="5">
    <source>
        <dbReference type="ARBA" id="ARBA00022753"/>
    </source>
</evidence>
<dbReference type="InterPro" id="IPR002014">
    <property type="entry name" value="VHS_dom"/>
</dbReference>
<evidence type="ECO:0000259" key="12">
    <source>
        <dbReference type="PROSITE" id="PS50909"/>
    </source>
</evidence>
<dbReference type="InterPro" id="IPR013041">
    <property type="entry name" value="Clathrin_app_Ig-like_sf"/>
</dbReference>
<dbReference type="GO" id="GO:0034394">
    <property type="term" value="P:protein localization to cell surface"/>
    <property type="evidence" value="ECO:0007669"/>
    <property type="project" value="TreeGrafter"/>
</dbReference>
<dbReference type="Gene3D" id="1.20.5.170">
    <property type="match status" value="1"/>
</dbReference>
<dbReference type="InterPro" id="IPR041198">
    <property type="entry name" value="GGA_N-GAT"/>
</dbReference>
<dbReference type="RefSeq" id="XP_011308906.1">
    <property type="nucleotide sequence ID" value="XM_011310604.1"/>
</dbReference>
<keyword evidence="7" id="KW-0653">Protein transport</keyword>
<dbReference type="GO" id="GO:0031901">
    <property type="term" value="C:early endosome membrane"/>
    <property type="evidence" value="ECO:0007669"/>
    <property type="project" value="UniProtKB-SubCell"/>
</dbReference>
<dbReference type="GO" id="GO:0031267">
    <property type="term" value="F:small GTPase binding"/>
    <property type="evidence" value="ECO:0007669"/>
    <property type="project" value="InterPro"/>
</dbReference>
<reference evidence="14 15" key="1">
    <citation type="submission" date="2025-04" db="UniProtKB">
        <authorList>
            <consortium name="RefSeq"/>
        </authorList>
    </citation>
    <scope>IDENTIFICATION</scope>
    <source>
        <strain evidence="14 15">USDA-PBARC FA_bdor</strain>
        <tissue evidence="14 15">Whole organism</tissue>
    </source>
</reference>
<dbReference type="AlphaFoldDB" id="A0A9R1TGD9"/>
<dbReference type="SMART" id="SM00288">
    <property type="entry name" value="VHS"/>
    <property type="match status" value="1"/>
</dbReference>
<evidence type="ECO:0000256" key="1">
    <source>
        <dbReference type="ARBA" id="ARBA00004150"/>
    </source>
</evidence>
<evidence type="ECO:0000256" key="3">
    <source>
        <dbReference type="ARBA" id="ARBA00008099"/>
    </source>
</evidence>
<sequence length="622" mass="68909">MDVVTTSLEALLQRVINPQNEKPDIAAIDAFCVMVMKEPGGMQIGSKLLATKIQSSNENESLQALGLLDTCMKRCGRGFHSEVGKFRFLNEMIKLVSPKYLGTKTPPAVRERVLSLLQSWTQDHPRETKIKEAFEMLKSQGVVKGIKTPQNNQRQPKVGNTLFEDEETAKLLQELLQSKDPFELQLANKLIKSMVKDDERRIQQKSQRNLELESVHNNVKLLEEMLDSYNPVDNNQDDVDLMKELHQTCQRLKPSLLRLAEETQDHDDVLSDVLVANDELSRVFDKFNCTFAEANANGTSLLDLDTPDTPGSSCGGGVDNQRNSGPSDIEMLGDIFSSISVGDKTDGDCFDGFMDNVNVLQPVSVQKVNVNPEEKIPGVKDGKAKAMEELNEMGKIMLQESLLGSNRTMKSLVEEFGVSLVRESCPDPGDKDSNKNKTILIDQVLEIGGEERKNGSGGENVNWRDDEDDKMVLSDHGKTQGLEIKPLGELHVTLGDIKPSKVPPVTVIDNKNEISVILHFAEGGPREDVTVVVVTTVSKNSKGLRDYLFQAVVPKTCKCRLQPPSGVQLPGFNVFLPPAAITQILMIANPLKVPLSLKFMLSYTMEDETFTEMGEVDDILTS</sequence>
<dbReference type="Proteomes" id="UP000694866">
    <property type="component" value="Unplaced"/>
</dbReference>
<dbReference type="PANTHER" id="PTHR45905">
    <property type="entry name" value="GOLGI-LOCALIZED, GAMMA-ADAPTIN EAR CONTAINING, ARF BINDING PROTEIN"/>
    <property type="match status" value="1"/>
</dbReference>
<dbReference type="PANTHER" id="PTHR45905:SF1">
    <property type="entry name" value="GOLGI-LOCALIZED, GAMMA-ADAPTIN EAR CONTAINING, ARF BINDING PROTEIN"/>
    <property type="match status" value="1"/>
</dbReference>
<dbReference type="SUPFAM" id="SSF89009">
    <property type="entry name" value="GAT-like domain"/>
    <property type="match status" value="1"/>
</dbReference>
<dbReference type="GO" id="GO:0005802">
    <property type="term" value="C:trans-Golgi network"/>
    <property type="evidence" value="ECO:0007669"/>
    <property type="project" value="InterPro"/>
</dbReference>
<feature type="domain" description="GAE" evidence="11">
    <location>
        <begin position="501"/>
        <end position="620"/>
    </location>
</feature>
<evidence type="ECO:0000313" key="15">
    <source>
        <dbReference type="RefSeq" id="XP_011308906.1"/>
    </source>
</evidence>
<dbReference type="PROSITE" id="PS50909">
    <property type="entry name" value="GAT"/>
    <property type="match status" value="1"/>
</dbReference>
<dbReference type="RefSeq" id="XP_011308905.1">
    <property type="nucleotide sequence ID" value="XM_011310603.1"/>
</dbReference>
<dbReference type="Gene3D" id="1.25.40.90">
    <property type="match status" value="1"/>
</dbReference>
<evidence type="ECO:0000256" key="7">
    <source>
        <dbReference type="ARBA" id="ARBA00022927"/>
    </source>
</evidence>
<comment type="subcellular location">
    <subcellularLocation>
        <location evidence="2">Early endosome membrane</location>
        <topology evidence="2">Peripheral membrane protein</topology>
    </subcellularLocation>
    <subcellularLocation>
        <location evidence="1">Golgi apparatus</location>
        <location evidence="1">trans-Golgi network membrane</location>
        <topology evidence="1">Peripheral membrane protein</topology>
    </subcellularLocation>
</comment>
<dbReference type="GO" id="GO:0006893">
    <property type="term" value="P:Golgi to plasma membrane transport"/>
    <property type="evidence" value="ECO:0007669"/>
    <property type="project" value="TreeGrafter"/>
</dbReference>
<keyword evidence="6" id="KW-0832">Ubl conjugation</keyword>
<dbReference type="PROSITE" id="PS50179">
    <property type="entry name" value="VHS"/>
    <property type="match status" value="1"/>
</dbReference>
<dbReference type="CTD" id="31902"/>
<feature type="domain" description="GAT" evidence="12">
    <location>
        <begin position="165"/>
        <end position="292"/>
    </location>
</feature>
<evidence type="ECO:0000256" key="4">
    <source>
        <dbReference type="ARBA" id="ARBA00022448"/>
    </source>
</evidence>
<evidence type="ECO:0000256" key="2">
    <source>
        <dbReference type="ARBA" id="ARBA00004220"/>
    </source>
</evidence>
<name>A0A9R1TGD9_9HYME</name>
<dbReference type="SUPFAM" id="SSF48464">
    <property type="entry name" value="ENTH/VHS domain"/>
    <property type="match status" value="1"/>
</dbReference>
<dbReference type="InterPro" id="IPR008942">
    <property type="entry name" value="ENTH_VHS"/>
</dbReference>
<dbReference type="OrthoDB" id="447025at2759"/>
<keyword evidence="8" id="KW-0333">Golgi apparatus</keyword>
<dbReference type="GO" id="GO:0006886">
    <property type="term" value="P:intracellular protein transport"/>
    <property type="evidence" value="ECO:0007669"/>
    <property type="project" value="InterPro"/>
</dbReference>
<keyword evidence="13" id="KW-1185">Reference proteome</keyword>
<dbReference type="InterPro" id="IPR027422">
    <property type="entry name" value="GGA1-3"/>
</dbReference>
<evidence type="ECO:0000259" key="10">
    <source>
        <dbReference type="PROSITE" id="PS50179"/>
    </source>
</evidence>
<dbReference type="InterPro" id="IPR004152">
    <property type="entry name" value="GAT_dom"/>
</dbReference>
<accession>A0A9R1TGD9</accession>
<dbReference type="Gene3D" id="1.20.58.160">
    <property type="match status" value="1"/>
</dbReference>
<dbReference type="Pfam" id="PF03127">
    <property type="entry name" value="GAT"/>
    <property type="match status" value="1"/>
</dbReference>
<dbReference type="InterPro" id="IPR038425">
    <property type="entry name" value="GAT_sf"/>
</dbReference>
<dbReference type="Pfam" id="PF02883">
    <property type="entry name" value="Alpha_adaptinC2"/>
    <property type="match status" value="1"/>
</dbReference>
<evidence type="ECO:0000259" key="11">
    <source>
        <dbReference type="PROSITE" id="PS50180"/>
    </source>
</evidence>
<gene>
    <name evidence="14 15" type="primary">Gga</name>
</gene>
<keyword evidence="9" id="KW-0472">Membrane</keyword>
<protein>
    <submittedName>
        <fullName evidence="14 15">ADP-ribosylation factor-binding protein GGA3</fullName>
    </submittedName>
</protein>
<evidence type="ECO:0000256" key="9">
    <source>
        <dbReference type="ARBA" id="ARBA00023136"/>
    </source>
</evidence>
<dbReference type="Gene3D" id="2.60.40.1230">
    <property type="match status" value="1"/>
</dbReference>
<dbReference type="SMART" id="SM00809">
    <property type="entry name" value="Alpha_adaptinC2"/>
    <property type="match status" value="1"/>
</dbReference>
<dbReference type="GO" id="GO:0035091">
    <property type="term" value="F:phosphatidylinositol binding"/>
    <property type="evidence" value="ECO:0007669"/>
    <property type="project" value="InterPro"/>
</dbReference>
<feature type="domain" description="VHS" evidence="10">
    <location>
        <begin position="15"/>
        <end position="145"/>
    </location>
</feature>
<evidence type="ECO:0000313" key="14">
    <source>
        <dbReference type="RefSeq" id="XP_011308905.1"/>
    </source>
</evidence>
<evidence type="ECO:0000256" key="6">
    <source>
        <dbReference type="ARBA" id="ARBA00022843"/>
    </source>
</evidence>
<organism evidence="13 14">
    <name type="scientific">Fopius arisanus</name>
    <dbReference type="NCBI Taxonomy" id="64838"/>
    <lineage>
        <taxon>Eukaryota</taxon>
        <taxon>Metazoa</taxon>
        <taxon>Ecdysozoa</taxon>
        <taxon>Arthropoda</taxon>
        <taxon>Hexapoda</taxon>
        <taxon>Insecta</taxon>
        <taxon>Pterygota</taxon>
        <taxon>Neoptera</taxon>
        <taxon>Endopterygota</taxon>
        <taxon>Hymenoptera</taxon>
        <taxon>Apocrita</taxon>
        <taxon>Ichneumonoidea</taxon>
        <taxon>Braconidae</taxon>
        <taxon>Opiinae</taxon>
        <taxon>Fopius</taxon>
    </lineage>
</organism>
<evidence type="ECO:0000256" key="8">
    <source>
        <dbReference type="ARBA" id="ARBA00023034"/>
    </source>
</evidence>
<keyword evidence="4" id="KW-0813">Transport</keyword>
<dbReference type="CDD" id="cd14234">
    <property type="entry name" value="GAT_GGA_meta"/>
    <property type="match status" value="1"/>
</dbReference>
<dbReference type="KEGG" id="fas:105269965"/>
<dbReference type="GO" id="GO:0043130">
    <property type="term" value="F:ubiquitin binding"/>
    <property type="evidence" value="ECO:0007669"/>
    <property type="project" value="InterPro"/>
</dbReference>
<dbReference type="GeneID" id="105269965"/>
<keyword evidence="5" id="KW-0967">Endosome</keyword>